<feature type="compositionally biased region" description="Basic residues" evidence="2">
    <location>
        <begin position="27"/>
        <end position="40"/>
    </location>
</feature>
<proteinExistence type="predicted"/>
<dbReference type="InterPro" id="IPR023365">
    <property type="entry name" value="Sortase_dom-sf"/>
</dbReference>
<dbReference type="Pfam" id="PF04203">
    <property type="entry name" value="Sortase"/>
    <property type="match status" value="1"/>
</dbReference>
<evidence type="ECO:0000313" key="4">
    <source>
        <dbReference type="Proteomes" id="UP001165590"/>
    </source>
</evidence>
<keyword evidence="1" id="KW-0378">Hydrolase</keyword>
<organism evidence="3 4">
    <name type="scientific">Streptomyces ortus</name>
    <dbReference type="NCBI Taxonomy" id="2867268"/>
    <lineage>
        <taxon>Bacteria</taxon>
        <taxon>Bacillati</taxon>
        <taxon>Actinomycetota</taxon>
        <taxon>Actinomycetes</taxon>
        <taxon>Kitasatosporales</taxon>
        <taxon>Streptomycetaceae</taxon>
        <taxon>Streptomyces</taxon>
    </lineage>
</organism>
<dbReference type="InterPro" id="IPR005754">
    <property type="entry name" value="Sortase"/>
</dbReference>
<evidence type="ECO:0000313" key="3">
    <source>
        <dbReference type="EMBL" id="MCX4238157.1"/>
    </source>
</evidence>
<gene>
    <name evidence="3" type="ORF">K3769_36385</name>
</gene>
<dbReference type="Gene3D" id="2.40.260.10">
    <property type="entry name" value="Sortase"/>
    <property type="match status" value="1"/>
</dbReference>
<keyword evidence="4" id="KW-1185">Reference proteome</keyword>
<sequence length="266" mass="29137">MGGIWWSEDDGRPAGPVAAPAVELGTRRRPRVRPPPRHRSPGAPRLPYDPRHPPVKPPLRPRDPRRPHQPRSSQPAQPAQPPRPPRATGPAQPPRAPQPPRRPQQPQPLSRSKPTSLRIPSLRLEAPLIGLGLDRRHQLTTPPADKPRLAGWYEGGPAPGEAGTSVVVGHLDTRTGPAVFAGLSTLKPGRLVEALRADGRTAVYTVDAVRMYEKAHFPTQEVYGARKRPELRLITCGGVYDRRSGYKSNVVVFAHLTKTVAPSRHA</sequence>
<dbReference type="InterPro" id="IPR042001">
    <property type="entry name" value="Sortase_F"/>
</dbReference>
<dbReference type="CDD" id="cd05829">
    <property type="entry name" value="Sortase_F"/>
    <property type="match status" value="1"/>
</dbReference>
<feature type="region of interest" description="Disordered" evidence="2">
    <location>
        <begin position="1"/>
        <end position="121"/>
    </location>
</feature>
<protein>
    <submittedName>
        <fullName evidence="3">Class F sortase</fullName>
    </submittedName>
</protein>
<comment type="caution">
    <text evidence="3">The sequence shown here is derived from an EMBL/GenBank/DDBJ whole genome shotgun (WGS) entry which is preliminary data.</text>
</comment>
<feature type="compositionally biased region" description="Low complexity" evidence="2">
    <location>
        <begin position="13"/>
        <end position="22"/>
    </location>
</feature>
<feature type="compositionally biased region" description="Pro residues" evidence="2">
    <location>
        <begin position="78"/>
        <end position="106"/>
    </location>
</feature>
<evidence type="ECO:0000256" key="2">
    <source>
        <dbReference type="SAM" id="MobiDB-lite"/>
    </source>
</evidence>
<evidence type="ECO:0000256" key="1">
    <source>
        <dbReference type="ARBA" id="ARBA00022801"/>
    </source>
</evidence>
<dbReference type="SUPFAM" id="SSF63817">
    <property type="entry name" value="Sortase"/>
    <property type="match status" value="1"/>
</dbReference>
<name>A0ABT3VES3_9ACTN</name>
<dbReference type="EMBL" id="JAIFZO010000002">
    <property type="protein sequence ID" value="MCX4238157.1"/>
    <property type="molecule type" value="Genomic_DNA"/>
</dbReference>
<accession>A0ABT3VES3</accession>
<reference evidence="3" key="1">
    <citation type="journal article" date="2022" name="bioRxiv">
        <title>Discovery and biosynthetic assessment of Streptomyces ortus sp nov. isolated from a deep-sea sponge.</title>
        <authorList>
            <person name="Williams S.E."/>
        </authorList>
    </citation>
    <scope>NUCLEOTIDE SEQUENCE</scope>
    <source>
        <strain evidence="3">A15ISP2-DRY2</strain>
    </source>
</reference>
<dbReference type="RefSeq" id="WP_267031699.1">
    <property type="nucleotide sequence ID" value="NZ_JAIFZO010000002.1"/>
</dbReference>
<dbReference type="NCBIfam" id="NF033748">
    <property type="entry name" value="class_F_sortase"/>
    <property type="match status" value="1"/>
</dbReference>
<dbReference type="Proteomes" id="UP001165590">
    <property type="component" value="Unassembled WGS sequence"/>
</dbReference>